<feature type="chain" id="PRO_5042171892" description="Glycosyltransferase family 31 protein" evidence="1">
    <location>
        <begin position="31"/>
        <end position="476"/>
    </location>
</feature>
<organism evidence="2 3">
    <name type="scientific">Cephalotrichum gorgonifer</name>
    <dbReference type="NCBI Taxonomy" id="2041049"/>
    <lineage>
        <taxon>Eukaryota</taxon>
        <taxon>Fungi</taxon>
        <taxon>Dikarya</taxon>
        <taxon>Ascomycota</taxon>
        <taxon>Pezizomycotina</taxon>
        <taxon>Sordariomycetes</taxon>
        <taxon>Hypocreomycetidae</taxon>
        <taxon>Microascales</taxon>
        <taxon>Microascaceae</taxon>
        <taxon>Cephalotrichum</taxon>
    </lineage>
</organism>
<protein>
    <recommendedName>
        <fullName evidence="4">Glycosyltransferase family 31 protein</fullName>
    </recommendedName>
</protein>
<dbReference type="EMBL" id="ONZQ02000001">
    <property type="protein sequence ID" value="SPN96582.1"/>
    <property type="molecule type" value="Genomic_DNA"/>
</dbReference>
<evidence type="ECO:0000256" key="1">
    <source>
        <dbReference type="SAM" id="SignalP"/>
    </source>
</evidence>
<feature type="signal peptide" evidence="1">
    <location>
        <begin position="1"/>
        <end position="30"/>
    </location>
</feature>
<dbReference type="Gene3D" id="3.90.550.50">
    <property type="match status" value="1"/>
</dbReference>
<dbReference type="Pfam" id="PF04646">
    <property type="entry name" value="DUF604"/>
    <property type="match status" value="1"/>
</dbReference>
<keyword evidence="3" id="KW-1185">Reference proteome</keyword>
<gene>
    <name evidence="2" type="ORF">DNG_00105</name>
</gene>
<dbReference type="PANTHER" id="PTHR10811">
    <property type="entry name" value="FRINGE-RELATED"/>
    <property type="match status" value="1"/>
</dbReference>
<dbReference type="Proteomes" id="UP001187682">
    <property type="component" value="Unassembled WGS sequence"/>
</dbReference>
<evidence type="ECO:0000313" key="2">
    <source>
        <dbReference type="EMBL" id="SPN96582.1"/>
    </source>
</evidence>
<dbReference type="AlphaFoldDB" id="A0AAE8MQ72"/>
<keyword evidence="1" id="KW-0732">Signal</keyword>
<dbReference type="InterPro" id="IPR006740">
    <property type="entry name" value="DUF604"/>
</dbReference>
<sequence>MLRRICRGRPALATALLALVVFLLVQLRNAGINDGSDDFHYGSPASGQAGGCPPGLDYLKSLRLADKILFSRRRIKPVVSKAINRDEVLNISVPLFPKKQAIDLSSCASTVLEPGDTLQLKVPPLYPKRTYPEFIFGIATSADRLRDSIGPLSYWLSGSSAKLVAIISERQPATADQLQDLRHLFATQDIDAVILNPTDKSLTTSQNHFAMIRDMVRLSTPSTKWLGILDDDTFFPSLHPLAAELALHDPDKPQYIGALSEDFRAVKNWGYMAFGGAGVFLSLPAATTISAHLEECLAGSTSSQGDGILRDCVHRHTRARLTQVQGLHQQDMHGDASGFFEAGMRPLSLHHWKSWYRHPVDEMALVTRFCGECFLQRWRFGGDTVLTNGYSIAVYPGGLDAIDLGKTEETWGESGGAFEFSLGPLREKLPRGAKRSHTLVHSAEVSPGTVRQVYVLKGNSRDHEPDEVVELLWDFT</sequence>
<evidence type="ECO:0008006" key="4">
    <source>
        <dbReference type="Google" id="ProtNLM"/>
    </source>
</evidence>
<proteinExistence type="predicted"/>
<name>A0AAE8MQ72_9PEZI</name>
<reference evidence="2" key="1">
    <citation type="submission" date="2018-03" db="EMBL/GenBank/DDBJ databases">
        <authorList>
            <person name="Guldener U."/>
        </authorList>
    </citation>
    <scope>NUCLEOTIDE SEQUENCE</scope>
</reference>
<comment type="caution">
    <text evidence="2">The sequence shown here is derived from an EMBL/GenBank/DDBJ whole genome shotgun (WGS) entry which is preliminary data.</text>
</comment>
<accession>A0AAE8MQ72</accession>
<evidence type="ECO:0000313" key="3">
    <source>
        <dbReference type="Proteomes" id="UP001187682"/>
    </source>
</evidence>